<sequence>MKVAIGAALLLVGFGIGILNPKAIEADGVSTTPGSIDDPVITKSYLDEQLAKVSGGSIGAGTGSTGTSNAQASLQVVSVPNGKLLLGDEGTEIILRVGKAVAYSSDSSGIVDITDGKDLVKGNSIASNHLLLMPRSGRGVTAAAGYTKSLTVLVRGGYKLQSVN</sequence>
<protein>
    <submittedName>
        <fullName evidence="1">Uncharacterized protein</fullName>
    </submittedName>
</protein>
<dbReference type="EMBL" id="CP016808">
    <property type="protein sequence ID" value="ANY70691.1"/>
    <property type="molecule type" value="Genomic_DNA"/>
</dbReference>
<gene>
    <name evidence="1" type="ORF">BBD42_11065</name>
</gene>
<proteinExistence type="predicted"/>
<organism evidence="1">
    <name type="scientific">Paenibacillus sp. BIHB 4019</name>
    <dbReference type="NCBI Taxonomy" id="1870819"/>
    <lineage>
        <taxon>Bacteria</taxon>
        <taxon>Bacillati</taxon>
        <taxon>Bacillota</taxon>
        <taxon>Bacilli</taxon>
        <taxon>Bacillales</taxon>
        <taxon>Paenibacillaceae</taxon>
        <taxon>Paenibacillus</taxon>
    </lineage>
</organism>
<accession>A0A1B2DSL5</accession>
<name>A0A1B2DSL5_9BACL</name>
<evidence type="ECO:0000313" key="1">
    <source>
        <dbReference type="EMBL" id="ANY70691.1"/>
    </source>
</evidence>
<reference evidence="1" key="1">
    <citation type="submission" date="2016-08" db="EMBL/GenBank/DDBJ databases">
        <title>Complete Genome Seqeunce of Paenibacillus sp. BIHB 4019 from tea rhizoplane.</title>
        <authorList>
            <person name="Thakur R."/>
            <person name="Swarnkar M.K."/>
            <person name="Gulati A."/>
        </authorList>
    </citation>
    <scope>NUCLEOTIDE SEQUENCE [LARGE SCALE GENOMIC DNA]</scope>
    <source>
        <strain evidence="1">BIHB4019</strain>
    </source>
</reference>
<dbReference type="AlphaFoldDB" id="A0A1B2DSL5"/>